<gene>
    <name evidence="3" type="ORF">AKAME5_002449600</name>
    <name evidence="2" type="ORF">AKAME5_002964200</name>
</gene>
<organism evidence="2 4">
    <name type="scientific">Lates japonicus</name>
    <name type="common">Japanese lates</name>
    <dbReference type="NCBI Taxonomy" id="270547"/>
    <lineage>
        <taxon>Eukaryota</taxon>
        <taxon>Metazoa</taxon>
        <taxon>Chordata</taxon>
        <taxon>Craniata</taxon>
        <taxon>Vertebrata</taxon>
        <taxon>Euteleostomi</taxon>
        <taxon>Actinopterygii</taxon>
        <taxon>Neopterygii</taxon>
        <taxon>Teleostei</taxon>
        <taxon>Neoteleostei</taxon>
        <taxon>Acanthomorphata</taxon>
        <taxon>Carangaria</taxon>
        <taxon>Carangaria incertae sedis</taxon>
        <taxon>Centropomidae</taxon>
        <taxon>Lates</taxon>
    </lineage>
</organism>
<dbReference type="EMBL" id="BRZM01001426">
    <property type="protein sequence ID" value="GLD73171.1"/>
    <property type="molecule type" value="Genomic_DNA"/>
</dbReference>
<proteinExistence type="predicted"/>
<sequence>MVILSLLPPQYVTLSFKSYISNIIRTSSFHLWNSTRLCSSLSHSTAEILIHAFIITRLDYCNSLVTHLHSLQRPLSSTGSLYNTASSTNSSSSPTRPSITFPPLISLTSSTTIPTPAVSL</sequence>
<evidence type="ECO:0000256" key="1">
    <source>
        <dbReference type="SAM" id="MobiDB-lite"/>
    </source>
</evidence>
<keyword evidence="4" id="KW-1185">Reference proteome</keyword>
<dbReference type="Proteomes" id="UP001279410">
    <property type="component" value="Unassembled WGS sequence"/>
</dbReference>
<feature type="compositionally biased region" description="Low complexity" evidence="1">
    <location>
        <begin position="84"/>
        <end position="97"/>
    </location>
</feature>
<protein>
    <submittedName>
        <fullName evidence="2">Uncharacterized protein</fullName>
    </submittedName>
</protein>
<dbReference type="AlphaFoldDB" id="A0AAD3R084"/>
<evidence type="ECO:0000313" key="2">
    <source>
        <dbReference type="EMBL" id="GLD50251.1"/>
    </source>
</evidence>
<accession>A0AAD3R084</accession>
<name>A0AAD3R084_LATJO</name>
<evidence type="ECO:0000313" key="3">
    <source>
        <dbReference type="EMBL" id="GLD73171.1"/>
    </source>
</evidence>
<reference evidence="2" key="1">
    <citation type="submission" date="2022-08" db="EMBL/GenBank/DDBJ databases">
        <title>Genome sequencing of akame (Lates japonicus).</title>
        <authorList>
            <person name="Hashiguchi Y."/>
            <person name="Takahashi H."/>
        </authorList>
    </citation>
    <scope>NUCLEOTIDE SEQUENCE</scope>
    <source>
        <strain evidence="2">Kochi</strain>
    </source>
</reference>
<dbReference type="EMBL" id="BRZM01006825">
    <property type="protein sequence ID" value="GLD50251.1"/>
    <property type="molecule type" value="Genomic_DNA"/>
</dbReference>
<comment type="caution">
    <text evidence="2">The sequence shown here is derived from an EMBL/GenBank/DDBJ whole genome shotgun (WGS) entry which is preliminary data.</text>
</comment>
<evidence type="ECO:0000313" key="4">
    <source>
        <dbReference type="Proteomes" id="UP001279410"/>
    </source>
</evidence>
<feature type="region of interest" description="Disordered" evidence="1">
    <location>
        <begin position="75"/>
        <end position="97"/>
    </location>
</feature>